<dbReference type="InterPro" id="IPR022472">
    <property type="entry name" value="VPLPA-CTERM"/>
</dbReference>
<evidence type="ECO:0000256" key="1">
    <source>
        <dbReference type="SAM" id="Phobius"/>
    </source>
</evidence>
<organism evidence="3 4">
    <name type="scientific">Sedimentitalea nanhaiensis</name>
    <dbReference type="NCBI Taxonomy" id="999627"/>
    <lineage>
        <taxon>Bacteria</taxon>
        <taxon>Pseudomonadati</taxon>
        <taxon>Pseudomonadota</taxon>
        <taxon>Alphaproteobacteria</taxon>
        <taxon>Rhodobacterales</taxon>
        <taxon>Paracoccaceae</taxon>
        <taxon>Sedimentitalea</taxon>
    </lineage>
</organism>
<dbReference type="NCBIfam" id="TIGR03370">
    <property type="entry name" value="VPLPA-CTERM"/>
    <property type="match status" value="1"/>
</dbReference>
<dbReference type="RefSeq" id="WP_027261675.1">
    <property type="nucleotide sequence ID" value="NZ_FPAW01000009.1"/>
</dbReference>
<keyword evidence="1" id="KW-0812">Transmembrane</keyword>
<feature type="chain" id="PRO_5010289687" evidence="2">
    <location>
        <begin position="25"/>
        <end position="472"/>
    </location>
</feature>
<feature type="signal peptide" evidence="2">
    <location>
        <begin position="1"/>
        <end position="24"/>
    </location>
</feature>
<feature type="transmembrane region" description="Helical" evidence="1">
    <location>
        <begin position="449"/>
        <end position="468"/>
    </location>
</feature>
<keyword evidence="2" id="KW-0732">Signal</keyword>
<gene>
    <name evidence="3" type="ORF">SAMN05216236_10936</name>
</gene>
<reference evidence="3 4" key="1">
    <citation type="submission" date="2016-10" db="EMBL/GenBank/DDBJ databases">
        <authorList>
            <person name="de Groot N.N."/>
        </authorList>
    </citation>
    <scope>NUCLEOTIDE SEQUENCE [LARGE SCALE GENOMIC DNA]</scope>
    <source>
        <strain evidence="3 4">CGMCC 1.10959</strain>
    </source>
</reference>
<proteinExistence type="predicted"/>
<keyword evidence="1" id="KW-0472">Membrane</keyword>
<keyword evidence="1" id="KW-1133">Transmembrane helix</keyword>
<protein>
    <submittedName>
        <fullName evidence="3">VPLPA-CTERM protein sorting domain-containing protein</fullName>
    </submittedName>
</protein>
<dbReference type="Proteomes" id="UP000182466">
    <property type="component" value="Unassembled WGS sequence"/>
</dbReference>
<evidence type="ECO:0000313" key="3">
    <source>
        <dbReference type="EMBL" id="SFT83954.1"/>
    </source>
</evidence>
<dbReference type="AlphaFoldDB" id="A0A1I7B9X5"/>
<dbReference type="EMBL" id="FPAW01000009">
    <property type="protein sequence ID" value="SFT83954.1"/>
    <property type="molecule type" value="Genomic_DNA"/>
</dbReference>
<dbReference type="eggNOG" id="COG3210">
    <property type="taxonomic scope" value="Bacteria"/>
</dbReference>
<name>A0A1I7B9X5_9RHOB</name>
<accession>A0A1I7B9X5</accession>
<evidence type="ECO:0000256" key="2">
    <source>
        <dbReference type="SAM" id="SignalP"/>
    </source>
</evidence>
<dbReference type="STRING" id="999627.SAMN05216236_10936"/>
<evidence type="ECO:0000313" key="4">
    <source>
        <dbReference type="Proteomes" id="UP000182466"/>
    </source>
</evidence>
<sequence length="472" mass="48448">MKRTIFLAGSAMALILSTGISAQAATCTLSAGMIGCTQADSAPVASAENNVTVRIDAAASVVSDDEEFTAVALSGDAVAIDNAGAIRQTDTGKGGYAITGSGDGMTVTNAGRIESGDRGIAMLGGSGLTVLNRAGATISARRQTIRADESSPGARVENRGTIFSRDGRALQLRSFGTTVINRGDLIGGEEVVEARGDFTLENHGTIRLNDLLIEDEDGVQFASGTVNNHGLIQGSDDGIDMDEGLIVNHANGVIRSTSAILDTGNGIDIDPQYDDEINPVRASGAVEIVNMGLIEGQYAIGADDAAQNEITMTNSGTLRGNGSAAVQLAPGQGDSRLNLLGNSLIYGDVNFGAGNDVIDIAAILSGSLIDDGVFDGGPGDDMVVFQLLELADFIGVDIFDDTVELAFEMAGDVLFGTFVGFDVFNIGGRNYGAAELDDALSDLPAPSAVPLPAGLSLLLAGLGGLALMRRRR</sequence>
<keyword evidence="4" id="KW-1185">Reference proteome</keyword>